<reference evidence="1" key="1">
    <citation type="journal article" date="2020" name="Nature">
        <title>Giant virus diversity and host interactions through global metagenomics.</title>
        <authorList>
            <person name="Schulz F."/>
            <person name="Roux S."/>
            <person name="Paez-Espino D."/>
            <person name="Jungbluth S."/>
            <person name="Walsh D.A."/>
            <person name="Denef V.J."/>
            <person name="McMahon K.D."/>
            <person name="Konstantinidis K.T."/>
            <person name="Eloe-Fadrosh E.A."/>
            <person name="Kyrpides N.C."/>
            <person name="Woyke T."/>
        </authorList>
    </citation>
    <scope>NUCLEOTIDE SEQUENCE</scope>
    <source>
        <strain evidence="1">GVMAG-M-3300014204-73</strain>
    </source>
</reference>
<name>A0A6C0BKC3_9ZZZZ</name>
<evidence type="ECO:0000313" key="1">
    <source>
        <dbReference type="EMBL" id="QHS92626.1"/>
    </source>
</evidence>
<dbReference type="EMBL" id="MN739183">
    <property type="protein sequence ID" value="QHS92626.1"/>
    <property type="molecule type" value="Genomic_DNA"/>
</dbReference>
<dbReference type="AlphaFoldDB" id="A0A6C0BKC3"/>
<proteinExistence type="predicted"/>
<organism evidence="1">
    <name type="scientific">viral metagenome</name>
    <dbReference type="NCBI Taxonomy" id="1070528"/>
    <lineage>
        <taxon>unclassified sequences</taxon>
        <taxon>metagenomes</taxon>
        <taxon>organismal metagenomes</taxon>
    </lineage>
</organism>
<protein>
    <submittedName>
        <fullName evidence="1">Uncharacterized protein</fullName>
    </submittedName>
</protein>
<sequence>MDFPSGVALAMSRKPIFVTSNSNSNPDQLDCNFYVKAYKDVKPRFVNIFTHYYTIGQQEERLPNAAIFRELYPLFNLEMYRQSNTDLARLTPEELMSHFHSRGRFECRSYR</sequence>
<accession>A0A6C0BKC3</accession>